<evidence type="ECO:0000259" key="3">
    <source>
        <dbReference type="Pfam" id="PF00011"/>
    </source>
</evidence>
<sequence>MIALVLCALVAAAAAAPHFDYPRREFLPQLHRQARPYISDDIFDTLRFWADMSREMKEFEDMMNEFTRNFPTSTSQEGFEGNEYKITIPLTDFEEKDIVVKAREGLLMVQAIHKYAEGMTKSYLDIRTLPDNVNVAGNWVFDKGVLRITFPVKSGSSSPAAPVPTTAQTPSFETEQPTFGGSREEIETNSNVGVLDADVGLGRGDQDKATELKTNEIPQGNTVEATTYAVDLKDEVEFVPIKY</sequence>
<dbReference type="SUPFAM" id="SSF49764">
    <property type="entry name" value="HSP20-like chaperones"/>
    <property type="match status" value="1"/>
</dbReference>
<accession>A0A5Q0TYY4</accession>
<dbReference type="EMBL" id="MN480728">
    <property type="protein sequence ID" value="QGA73364.1"/>
    <property type="molecule type" value="mRNA"/>
</dbReference>
<name>A0A5Q0TYY4_SPOFR</name>
<dbReference type="AlphaFoldDB" id="A0A5Q0TYY4"/>
<dbReference type="CDD" id="cd00298">
    <property type="entry name" value="ACD_sHsps_p23-like"/>
    <property type="match status" value="1"/>
</dbReference>
<feature type="region of interest" description="Disordered" evidence="1">
    <location>
        <begin position="156"/>
        <end position="184"/>
    </location>
</feature>
<feature type="signal peptide" evidence="2">
    <location>
        <begin position="1"/>
        <end position="15"/>
    </location>
</feature>
<dbReference type="InterPro" id="IPR008978">
    <property type="entry name" value="HSP20-like_chaperone"/>
</dbReference>
<dbReference type="Gene3D" id="2.60.40.790">
    <property type="match status" value="1"/>
</dbReference>
<dbReference type="InterPro" id="IPR002068">
    <property type="entry name" value="A-crystallin/Hsp20_dom"/>
</dbReference>
<evidence type="ECO:0000256" key="1">
    <source>
        <dbReference type="SAM" id="MobiDB-lite"/>
    </source>
</evidence>
<feature type="chain" id="PRO_5024432763" evidence="2">
    <location>
        <begin position="16"/>
        <end position="243"/>
    </location>
</feature>
<dbReference type="Pfam" id="PF00011">
    <property type="entry name" value="HSP20"/>
    <property type="match status" value="1"/>
</dbReference>
<protein>
    <submittedName>
        <fullName evidence="4">Small heat shock protein 27.2</fullName>
    </submittedName>
</protein>
<evidence type="ECO:0000256" key="2">
    <source>
        <dbReference type="SAM" id="SignalP"/>
    </source>
</evidence>
<evidence type="ECO:0000313" key="4">
    <source>
        <dbReference type="EMBL" id="QGA73364.1"/>
    </source>
</evidence>
<feature type="domain" description="SHSP" evidence="3">
    <location>
        <begin position="81"/>
        <end position="156"/>
    </location>
</feature>
<organism evidence="4">
    <name type="scientific">Spodoptera frugiperda</name>
    <name type="common">Fall armyworm</name>
    <dbReference type="NCBI Taxonomy" id="7108"/>
    <lineage>
        <taxon>Eukaryota</taxon>
        <taxon>Metazoa</taxon>
        <taxon>Ecdysozoa</taxon>
        <taxon>Arthropoda</taxon>
        <taxon>Hexapoda</taxon>
        <taxon>Insecta</taxon>
        <taxon>Pterygota</taxon>
        <taxon>Neoptera</taxon>
        <taxon>Endopterygota</taxon>
        <taxon>Lepidoptera</taxon>
        <taxon>Glossata</taxon>
        <taxon>Ditrysia</taxon>
        <taxon>Noctuoidea</taxon>
        <taxon>Noctuidae</taxon>
        <taxon>Amphipyrinae</taxon>
        <taxon>Spodoptera</taxon>
    </lineage>
</organism>
<feature type="compositionally biased region" description="Low complexity" evidence="1">
    <location>
        <begin position="156"/>
        <end position="171"/>
    </location>
</feature>
<keyword evidence="2" id="KW-0732">Signal</keyword>
<reference evidence="4" key="1">
    <citation type="journal article" date="2019" name="J. Proteomics">
        <title>Combined transcriptomic and proteomic analysis of harmine on Spodoptera frugiperda Sf9 cells to reveal the potential resistance mechanism.</title>
        <authorList>
            <person name="Cui G."/>
            <person name="Sun R."/>
            <person name="Veeran S."/>
            <person name="Shu B."/>
            <person name="Yuan H."/>
            <person name="Zhong G."/>
        </authorList>
    </citation>
    <scope>NUCLEOTIDE SEQUENCE</scope>
</reference>
<keyword evidence="4" id="KW-0346">Stress response</keyword>
<proteinExistence type="evidence at transcript level"/>